<dbReference type="EMBL" id="SSHH01000001">
    <property type="protein sequence ID" value="TIX51733.1"/>
    <property type="molecule type" value="Genomic_DNA"/>
</dbReference>
<proteinExistence type="predicted"/>
<dbReference type="Pfam" id="PF03929">
    <property type="entry name" value="PepSY_TM"/>
    <property type="match status" value="1"/>
</dbReference>
<evidence type="ECO:0008006" key="5">
    <source>
        <dbReference type="Google" id="ProtNLM"/>
    </source>
</evidence>
<name>A0A4T3F3F2_9SPHN</name>
<dbReference type="Proteomes" id="UP000309389">
    <property type="component" value="Unassembled WGS sequence"/>
</dbReference>
<gene>
    <name evidence="3" type="ORF">E5222_04600</name>
</gene>
<evidence type="ECO:0000256" key="1">
    <source>
        <dbReference type="SAM" id="MobiDB-lite"/>
    </source>
</evidence>
<evidence type="ECO:0000313" key="3">
    <source>
        <dbReference type="EMBL" id="TIX51733.1"/>
    </source>
</evidence>
<feature type="transmembrane region" description="Helical" evidence="2">
    <location>
        <begin position="35"/>
        <end position="56"/>
    </location>
</feature>
<evidence type="ECO:0000256" key="2">
    <source>
        <dbReference type="SAM" id="Phobius"/>
    </source>
</evidence>
<feature type="transmembrane region" description="Helical" evidence="2">
    <location>
        <begin position="360"/>
        <end position="384"/>
    </location>
</feature>
<comment type="caution">
    <text evidence="3">The sequence shown here is derived from an EMBL/GenBank/DDBJ whole genome shotgun (WGS) entry which is preliminary data.</text>
</comment>
<keyword evidence="2" id="KW-0812">Transmembrane</keyword>
<evidence type="ECO:0000313" key="4">
    <source>
        <dbReference type="Proteomes" id="UP000309389"/>
    </source>
</evidence>
<protein>
    <recommendedName>
        <fullName evidence="5">PepSY domain-containing protein</fullName>
    </recommendedName>
</protein>
<feature type="region of interest" description="Disordered" evidence="1">
    <location>
        <begin position="318"/>
        <end position="338"/>
    </location>
</feature>
<dbReference type="AlphaFoldDB" id="A0A4T3F3F2"/>
<organism evidence="3 4">
    <name type="scientific">Alteraurantiacibacter aquimixticola</name>
    <dbReference type="NCBI Taxonomy" id="2489173"/>
    <lineage>
        <taxon>Bacteria</taxon>
        <taxon>Pseudomonadati</taxon>
        <taxon>Pseudomonadota</taxon>
        <taxon>Alphaproteobacteria</taxon>
        <taxon>Sphingomonadales</taxon>
        <taxon>Erythrobacteraceae</taxon>
        <taxon>Alteraurantiacibacter</taxon>
    </lineage>
</organism>
<dbReference type="RefSeq" id="WP_136692515.1">
    <property type="nucleotide sequence ID" value="NZ_SSHH01000001.1"/>
</dbReference>
<dbReference type="InterPro" id="IPR005625">
    <property type="entry name" value="PepSY-ass_TM"/>
</dbReference>
<sequence>MDQVTSGNDGAAMTAKPYLSKQAKRRQLWLAVHRWLGIILLIPMAVLGVTGSAQVWPEETEALLNPQREVAATADPAAISEDHIAKAREALADYGPIVRIQMGEVGEPIVASTGGYADPPFGIGAPGGMSRQAYVDPDSAEVIDNTDSSGGFMWYMHFIHGLFLIPGIGRQIVGIMGLFLTISAVTGIYVFWPGMKRVWAALKWQKRDGKMLNIHRQSGFVLSIVLVVEAITGAWISFPGFFAMLVEPGVEQPERPRRGGGPQGEVLEAEDEAWMAALASASAAYDGRPTAISAPTVESAAWTVNLVGEGMEATASVPLNGGPVSVEESPARAGPPPAPTRAIAVSTWMRQAHYATIGGIVWELLVFLSGIALTFLAISGIYVWGKRELDKKRRA</sequence>
<feature type="transmembrane region" description="Helical" evidence="2">
    <location>
        <begin position="220"/>
        <end position="246"/>
    </location>
</feature>
<reference evidence="3 4" key="1">
    <citation type="submission" date="2019-04" db="EMBL/GenBank/DDBJ databases">
        <title>Altererythrobacter aquimixticola sp. nov., isolated from sediment of junction between the ocean and a freshwater spring.</title>
        <authorList>
            <person name="Yoon J.-H."/>
        </authorList>
    </citation>
    <scope>NUCLEOTIDE SEQUENCE [LARGE SCALE GENOMIC DNA]</scope>
    <source>
        <strain evidence="3 4">SSKS-13</strain>
    </source>
</reference>
<dbReference type="PANTHER" id="PTHR34219">
    <property type="entry name" value="IRON-REGULATED INNER MEMBRANE PROTEIN-RELATED"/>
    <property type="match status" value="1"/>
</dbReference>
<keyword evidence="4" id="KW-1185">Reference proteome</keyword>
<keyword evidence="2" id="KW-0472">Membrane</keyword>
<dbReference type="OrthoDB" id="9791166at2"/>
<feature type="transmembrane region" description="Helical" evidence="2">
    <location>
        <begin position="172"/>
        <end position="192"/>
    </location>
</feature>
<keyword evidence="2" id="KW-1133">Transmembrane helix</keyword>
<accession>A0A4T3F3F2</accession>